<dbReference type="InterPro" id="IPR038765">
    <property type="entry name" value="Papain-like_cys_pep_sf"/>
</dbReference>
<proteinExistence type="predicted"/>
<dbReference type="GO" id="GO:0005634">
    <property type="term" value="C:nucleus"/>
    <property type="evidence" value="ECO:0007669"/>
    <property type="project" value="TreeGrafter"/>
</dbReference>
<dbReference type="SUPFAM" id="SSF54001">
    <property type="entry name" value="Cysteine proteinases"/>
    <property type="match status" value="1"/>
</dbReference>
<dbReference type="Gene3D" id="3.90.70.10">
    <property type="entry name" value="Cysteine proteinases"/>
    <property type="match status" value="1"/>
</dbReference>
<dbReference type="GO" id="GO:0005829">
    <property type="term" value="C:cytosol"/>
    <property type="evidence" value="ECO:0007669"/>
    <property type="project" value="TreeGrafter"/>
</dbReference>
<accession>A0A6C0I0L4</accession>
<sequence length="321" mass="36838">MEKYNNELIPPPFGLLNNGAICYFNSFLQTLCGCSAFTKKVLENSEYMSKTRTGIAIYQYVCMYTSNPISTNIATATINILRALVIDLRERRPSIRFGNGQESAHEVFILLLDMMEPQEESSPEGNIISSIKSPITKLFLHKCEWNTYCMQCKKSISKKIDYGVIFDMHHIDFIQGGNGDSQNSQEYNHNSPIGFSNLIKNHISQLEGYNCPSCNTDSVCRIYSLKRIPEIVFCSFNIYYQYGRKIRYFPPYLEFETGNDEGKYFFKLIGQIEHSGSLNGGHYWAKGLRQDEKVYDLNDMGFAPSAFQSTPHTYMVIYHIQ</sequence>
<dbReference type="GO" id="GO:0016579">
    <property type="term" value="P:protein deubiquitination"/>
    <property type="evidence" value="ECO:0007669"/>
    <property type="project" value="InterPro"/>
</dbReference>
<dbReference type="InterPro" id="IPR028889">
    <property type="entry name" value="USP"/>
</dbReference>
<feature type="domain" description="USP" evidence="1">
    <location>
        <begin position="13"/>
        <end position="321"/>
    </location>
</feature>
<dbReference type="PROSITE" id="PS50235">
    <property type="entry name" value="USP_3"/>
    <property type="match status" value="1"/>
</dbReference>
<dbReference type="InterPro" id="IPR050164">
    <property type="entry name" value="Peptidase_C19"/>
</dbReference>
<dbReference type="EMBL" id="MN740071">
    <property type="protein sequence ID" value="QHT86551.1"/>
    <property type="molecule type" value="Genomic_DNA"/>
</dbReference>
<dbReference type="GO" id="GO:0004843">
    <property type="term" value="F:cysteine-type deubiquitinase activity"/>
    <property type="evidence" value="ECO:0007669"/>
    <property type="project" value="InterPro"/>
</dbReference>
<dbReference type="AlphaFoldDB" id="A0A6C0I0L4"/>
<organism evidence="2">
    <name type="scientific">viral metagenome</name>
    <dbReference type="NCBI Taxonomy" id="1070528"/>
    <lineage>
        <taxon>unclassified sequences</taxon>
        <taxon>metagenomes</taxon>
        <taxon>organismal metagenomes</taxon>
    </lineage>
</organism>
<dbReference type="InterPro" id="IPR001394">
    <property type="entry name" value="Peptidase_C19_UCH"/>
</dbReference>
<dbReference type="PANTHER" id="PTHR24006">
    <property type="entry name" value="UBIQUITIN CARBOXYL-TERMINAL HYDROLASE"/>
    <property type="match status" value="1"/>
</dbReference>
<dbReference type="PROSITE" id="PS00972">
    <property type="entry name" value="USP_1"/>
    <property type="match status" value="1"/>
</dbReference>
<dbReference type="InterPro" id="IPR018200">
    <property type="entry name" value="USP_CS"/>
</dbReference>
<dbReference type="PROSITE" id="PS51257">
    <property type="entry name" value="PROKAR_LIPOPROTEIN"/>
    <property type="match status" value="1"/>
</dbReference>
<reference evidence="2" key="1">
    <citation type="journal article" date="2020" name="Nature">
        <title>Giant virus diversity and host interactions through global metagenomics.</title>
        <authorList>
            <person name="Schulz F."/>
            <person name="Roux S."/>
            <person name="Paez-Espino D."/>
            <person name="Jungbluth S."/>
            <person name="Walsh D.A."/>
            <person name="Denef V.J."/>
            <person name="McMahon K.D."/>
            <person name="Konstantinidis K.T."/>
            <person name="Eloe-Fadrosh E.A."/>
            <person name="Kyrpides N.C."/>
            <person name="Woyke T."/>
        </authorList>
    </citation>
    <scope>NUCLEOTIDE SEQUENCE</scope>
    <source>
        <strain evidence="2">GVMAG-M-3300023184-186</strain>
    </source>
</reference>
<name>A0A6C0I0L4_9ZZZZ</name>
<protein>
    <recommendedName>
        <fullName evidence="1">USP domain-containing protein</fullName>
    </recommendedName>
</protein>
<evidence type="ECO:0000313" key="2">
    <source>
        <dbReference type="EMBL" id="QHT86551.1"/>
    </source>
</evidence>
<evidence type="ECO:0000259" key="1">
    <source>
        <dbReference type="PROSITE" id="PS50235"/>
    </source>
</evidence>
<dbReference type="Pfam" id="PF00443">
    <property type="entry name" value="UCH"/>
    <property type="match status" value="1"/>
</dbReference>